<keyword evidence="4 6" id="KW-0862">Zinc</keyword>
<comment type="similarity">
    <text evidence="6">Belongs to the peptidase M3B family.</text>
</comment>
<keyword evidence="10" id="KW-1185">Reference proteome</keyword>
<feature type="domain" description="Peptidase M3A/M3B catalytic" evidence="7">
    <location>
        <begin position="227"/>
        <end position="608"/>
    </location>
</feature>
<dbReference type="EC" id="3.4.24.-" evidence="6"/>
<protein>
    <recommendedName>
        <fullName evidence="6">Oligopeptidase F</fullName>
        <ecNumber evidence="6">3.4.24.-</ecNumber>
    </recommendedName>
</protein>
<dbReference type="CDD" id="cd09608">
    <property type="entry name" value="M3B_PepF"/>
    <property type="match status" value="1"/>
</dbReference>
<name>A0AAW6TP76_9BACT</name>
<dbReference type="RefSeq" id="WP_349242868.1">
    <property type="nucleotide sequence ID" value="NZ_JASCXX010000001.1"/>
</dbReference>
<dbReference type="InterPro" id="IPR045090">
    <property type="entry name" value="Pept_M3A_M3B"/>
</dbReference>
<dbReference type="PANTHER" id="PTHR11804:SF84">
    <property type="entry name" value="SACCHAROLYSIN"/>
    <property type="match status" value="1"/>
</dbReference>
<comment type="cofactor">
    <cofactor evidence="6">
        <name>Zn(2+)</name>
        <dbReference type="ChEBI" id="CHEBI:29105"/>
    </cofactor>
    <text evidence="6">Binds 1 zinc ion.</text>
</comment>
<keyword evidence="1 6" id="KW-0645">Protease</keyword>
<evidence type="ECO:0000256" key="5">
    <source>
        <dbReference type="ARBA" id="ARBA00023049"/>
    </source>
</evidence>
<keyword evidence="2 6" id="KW-0479">Metal-binding</keyword>
<dbReference type="Proteomes" id="UP001431776">
    <property type="component" value="Unassembled WGS sequence"/>
</dbReference>
<evidence type="ECO:0000259" key="8">
    <source>
        <dbReference type="Pfam" id="PF08439"/>
    </source>
</evidence>
<comment type="caution">
    <text evidence="9">The sequence shown here is derived from an EMBL/GenBank/DDBJ whole genome shotgun (WGS) entry which is preliminary data.</text>
</comment>
<evidence type="ECO:0000256" key="2">
    <source>
        <dbReference type="ARBA" id="ARBA00022723"/>
    </source>
</evidence>
<dbReference type="AlphaFoldDB" id="A0AAW6TP76"/>
<evidence type="ECO:0000259" key="7">
    <source>
        <dbReference type="Pfam" id="PF01432"/>
    </source>
</evidence>
<dbReference type="InterPro" id="IPR004438">
    <property type="entry name" value="Peptidase_M3B"/>
</dbReference>
<evidence type="ECO:0000313" key="9">
    <source>
        <dbReference type="EMBL" id="MDI6447458.1"/>
    </source>
</evidence>
<evidence type="ECO:0000256" key="4">
    <source>
        <dbReference type="ARBA" id="ARBA00022833"/>
    </source>
</evidence>
<dbReference type="InterPro" id="IPR042088">
    <property type="entry name" value="OligoPept_F_C"/>
</dbReference>
<sequence>MSKLDTVAMLSPVLVFCFSEAAPGQMRERSEIAPAYQWRLEDLYPSDEAWEQAKEALAGRLEGIERYRGRLDDAATLLTCLELDSDISKAFGRLYSYASMKSDQDTRVSKYLAMRQAVEQVMTEYGSRASYIEPEIVRLDAETIERFIAAEPGLEVYRMGLMDILRRKAHNLSEKEEKILAEAALMAGGPGSIYSVFSNAEMPYPEIALSDGTRAVLNQAGYARHRSSTVRADREAVFEAFWTAINQFRQTFGVQLYSHLQAHAFTMRTRNYESCLHQALDRNNIPTEVYHSLIDNVRANLDTFHRYLHLKKRMLGVETLKYSDLYAPVVKDVDLKYSFDEAKVLVLDAVRPLGPDYAGVVEKAFSERWIDVYPTPGKRSGAYSSGNAYDVHPYILLNYNGRFDDVSTLAHELGHTMHSYYSNKHQPFPLADYSIFVAEVASTFNEALLVHKMLNDMKDDDVRLSLLMNYLDAIKGTVFRQTQFAEFELRMHERVERREPVTGDALTELYGRILKDYYGHEKGVCYIDDLYAVEWAYIPHFYYNFYVYQYSTSFTAATALAEEVFSGVDGAVERYLDFISAGGSDYPVEILKKAGLDMTTSGPFEKTMLAMNRTMDEIEAILARQVK</sequence>
<evidence type="ECO:0000256" key="3">
    <source>
        <dbReference type="ARBA" id="ARBA00022801"/>
    </source>
</evidence>
<evidence type="ECO:0000256" key="6">
    <source>
        <dbReference type="RuleBase" id="RU368091"/>
    </source>
</evidence>
<dbReference type="GO" id="GO:0006518">
    <property type="term" value="P:peptide metabolic process"/>
    <property type="evidence" value="ECO:0007669"/>
    <property type="project" value="TreeGrafter"/>
</dbReference>
<reference evidence="9" key="1">
    <citation type="submission" date="2023-05" db="EMBL/GenBank/DDBJ databases">
        <title>Anaerotaeda fermentans gen. nov., sp. nov., a novel anaerobic planctomycete of the new family within the order Sedimentisphaerales isolated from Taman Peninsula, Russia.</title>
        <authorList>
            <person name="Khomyakova M.A."/>
            <person name="Merkel A.Y."/>
            <person name="Slobodkin A.I."/>
        </authorList>
    </citation>
    <scope>NUCLEOTIDE SEQUENCE</scope>
    <source>
        <strain evidence="9">M17dextr</strain>
    </source>
</reference>
<gene>
    <name evidence="9" type="primary">pepF</name>
    <name evidence="9" type="ORF">QJ522_00255</name>
</gene>
<evidence type="ECO:0000313" key="10">
    <source>
        <dbReference type="Proteomes" id="UP001431776"/>
    </source>
</evidence>
<organism evidence="9 10">
    <name type="scientific">Anaerobaca lacustris</name>
    <dbReference type="NCBI Taxonomy" id="3044600"/>
    <lineage>
        <taxon>Bacteria</taxon>
        <taxon>Pseudomonadati</taxon>
        <taxon>Planctomycetota</taxon>
        <taxon>Phycisphaerae</taxon>
        <taxon>Sedimentisphaerales</taxon>
        <taxon>Anaerobacaceae</taxon>
        <taxon>Anaerobaca</taxon>
    </lineage>
</organism>
<dbReference type="SUPFAM" id="SSF55486">
    <property type="entry name" value="Metalloproteases ('zincins'), catalytic domain"/>
    <property type="match status" value="1"/>
</dbReference>
<dbReference type="Gene3D" id="1.20.140.70">
    <property type="entry name" value="Oligopeptidase f, N-terminal domain"/>
    <property type="match status" value="1"/>
</dbReference>
<keyword evidence="3 6" id="KW-0378">Hydrolase</keyword>
<dbReference type="PANTHER" id="PTHR11804">
    <property type="entry name" value="PROTEASE M3 THIMET OLIGOPEPTIDASE-RELATED"/>
    <property type="match status" value="1"/>
</dbReference>
<dbReference type="Pfam" id="PF01432">
    <property type="entry name" value="Peptidase_M3"/>
    <property type="match status" value="1"/>
</dbReference>
<dbReference type="GO" id="GO:0006508">
    <property type="term" value="P:proteolysis"/>
    <property type="evidence" value="ECO:0007669"/>
    <property type="project" value="UniProtKB-KW"/>
</dbReference>
<dbReference type="Pfam" id="PF08439">
    <property type="entry name" value="Peptidase_M3_N"/>
    <property type="match status" value="1"/>
</dbReference>
<feature type="domain" description="Oligopeptidase F N-terminal" evidence="8">
    <location>
        <begin position="135"/>
        <end position="202"/>
    </location>
</feature>
<dbReference type="InterPro" id="IPR013647">
    <property type="entry name" value="OligopepF_N_dom"/>
</dbReference>
<dbReference type="NCBIfam" id="TIGR00181">
    <property type="entry name" value="pepF"/>
    <property type="match status" value="1"/>
</dbReference>
<dbReference type="Gene3D" id="1.10.1370.20">
    <property type="entry name" value="Oligoendopeptidase f, C-terminal domain"/>
    <property type="match status" value="1"/>
</dbReference>
<dbReference type="InterPro" id="IPR001567">
    <property type="entry name" value="Pept_M3A_M3B_dom"/>
</dbReference>
<accession>A0AAW6TP76</accession>
<proteinExistence type="inferred from homology"/>
<dbReference type="EMBL" id="JASCXX010000001">
    <property type="protein sequence ID" value="MDI6447458.1"/>
    <property type="molecule type" value="Genomic_DNA"/>
</dbReference>
<evidence type="ECO:0000256" key="1">
    <source>
        <dbReference type="ARBA" id="ARBA00022670"/>
    </source>
</evidence>
<comment type="function">
    <text evidence="6">Has oligopeptidase activity and degrades a variety of small bioactive peptides.</text>
</comment>
<keyword evidence="5 6" id="KW-0482">Metalloprotease</keyword>
<dbReference type="GO" id="GO:0046872">
    <property type="term" value="F:metal ion binding"/>
    <property type="evidence" value="ECO:0007669"/>
    <property type="project" value="UniProtKB-UniRule"/>
</dbReference>
<dbReference type="GO" id="GO:0004222">
    <property type="term" value="F:metalloendopeptidase activity"/>
    <property type="evidence" value="ECO:0007669"/>
    <property type="project" value="UniProtKB-UniRule"/>
</dbReference>